<reference evidence="1" key="2">
    <citation type="submission" date="2019-01" db="EMBL/GenBank/DDBJ databases">
        <authorList>
            <consortium name="NCBI Pathogen Detection Project"/>
        </authorList>
    </citation>
    <scope>NUCLEOTIDE SEQUENCE</scope>
    <source>
        <strain evidence="1">BCW_3452</strain>
    </source>
</reference>
<dbReference type="InterPro" id="IPR019650">
    <property type="entry name" value="DUF2513"/>
</dbReference>
<organism evidence="1 2">
    <name type="scientific">Vibrio vulnificus</name>
    <dbReference type="NCBI Taxonomy" id="672"/>
    <lineage>
        <taxon>Bacteria</taxon>
        <taxon>Pseudomonadati</taxon>
        <taxon>Pseudomonadota</taxon>
        <taxon>Gammaproteobacteria</taxon>
        <taxon>Vibrionales</taxon>
        <taxon>Vibrionaceae</taxon>
        <taxon>Vibrio</taxon>
    </lineage>
</organism>
<reference evidence="1" key="1">
    <citation type="journal article" date="2018" name="Genome Biol.">
        <title>SKESA: strategic k-mer extension for scrupulous assemblies.</title>
        <authorList>
            <person name="Souvorov A."/>
            <person name="Agarwala R."/>
            <person name="Lipman D.J."/>
        </authorList>
    </citation>
    <scope>NUCLEOTIDE SEQUENCE</scope>
    <source>
        <strain evidence="1">BCW_3452</strain>
    </source>
</reference>
<dbReference type="Pfam" id="PF10711">
    <property type="entry name" value="DUF2513"/>
    <property type="match status" value="1"/>
</dbReference>
<comment type="caution">
    <text evidence="1">The sequence shown here is derived from an EMBL/GenBank/DDBJ whole genome shotgun (WGS) entry which is preliminary data.</text>
</comment>
<protein>
    <submittedName>
        <fullName evidence="1">DUF2513 domain-containing protein</fullName>
    </submittedName>
</protein>
<evidence type="ECO:0000313" key="1">
    <source>
        <dbReference type="EMBL" id="HAS8542943.1"/>
    </source>
</evidence>
<accession>A0A8H9N565</accession>
<gene>
    <name evidence="1" type="ORF">I7730_24610</name>
</gene>
<evidence type="ECO:0000313" key="2">
    <source>
        <dbReference type="Proteomes" id="UP000863257"/>
    </source>
</evidence>
<dbReference type="AlphaFoldDB" id="A0A8H9N565"/>
<dbReference type="EMBL" id="DACRBY010000068">
    <property type="protein sequence ID" value="HAS8542943.1"/>
    <property type="molecule type" value="Genomic_DNA"/>
</dbReference>
<proteinExistence type="predicted"/>
<sequence length="137" mass="15269">MYCVPAPLNAALGIRRKLVKRDWELIRDILLKVEELTPDEEVCLCHFDEGLANQVSYHVKLLEQAGILDVLISRGDDNGAADFFIRSLTWSGHEFLDAIRPQSIFTQVIDKITSEGRALTFDVIKNVAVSLSLSGIA</sequence>
<name>A0A8H9N565_VIBVL</name>
<dbReference type="Proteomes" id="UP000863257">
    <property type="component" value="Unassembled WGS sequence"/>
</dbReference>